<sequence length="78" mass="9290">MLTFPRLSPQLQDEPQHRKWAGEKAGGLEMERDFKNITCPIMSTSRDFKPQKYQLCPLFLKAKPVILFNRIFRFILFM</sequence>
<gene>
    <name evidence="2" type="ORF">XELAEV_18037589mg</name>
</gene>
<feature type="region of interest" description="Disordered" evidence="1">
    <location>
        <begin position="1"/>
        <end position="25"/>
    </location>
</feature>
<evidence type="ECO:0000313" key="2">
    <source>
        <dbReference type="EMBL" id="OCT70666.1"/>
    </source>
</evidence>
<dbReference type="Proteomes" id="UP000694892">
    <property type="component" value="Chromosome 7S"/>
</dbReference>
<protein>
    <submittedName>
        <fullName evidence="2">Uncharacterized protein</fullName>
    </submittedName>
</protein>
<proteinExistence type="predicted"/>
<reference evidence="3" key="1">
    <citation type="journal article" date="2016" name="Nature">
        <title>Genome evolution in the allotetraploid frog Xenopus laevis.</title>
        <authorList>
            <person name="Session A.M."/>
            <person name="Uno Y."/>
            <person name="Kwon T."/>
            <person name="Chapman J.A."/>
            <person name="Toyoda A."/>
            <person name="Takahashi S."/>
            <person name="Fukui A."/>
            <person name="Hikosaka A."/>
            <person name="Suzuki A."/>
            <person name="Kondo M."/>
            <person name="van Heeringen S.J."/>
            <person name="Quigley I."/>
            <person name="Heinz S."/>
            <person name="Ogino H."/>
            <person name="Ochi H."/>
            <person name="Hellsten U."/>
            <person name="Lyons J.B."/>
            <person name="Simakov O."/>
            <person name="Putnam N."/>
            <person name="Stites J."/>
            <person name="Kuroki Y."/>
            <person name="Tanaka T."/>
            <person name="Michiue T."/>
            <person name="Watanabe M."/>
            <person name="Bogdanovic O."/>
            <person name="Lister R."/>
            <person name="Georgiou G."/>
            <person name="Paranjpe S.S."/>
            <person name="van Kruijsbergen I."/>
            <person name="Shu S."/>
            <person name="Carlson J."/>
            <person name="Kinoshita T."/>
            <person name="Ohta Y."/>
            <person name="Mawaribuchi S."/>
            <person name="Jenkins J."/>
            <person name="Grimwood J."/>
            <person name="Schmutz J."/>
            <person name="Mitros T."/>
            <person name="Mozaffari S.V."/>
            <person name="Suzuki Y."/>
            <person name="Haramoto Y."/>
            <person name="Yamamoto T.S."/>
            <person name="Takagi C."/>
            <person name="Heald R."/>
            <person name="Miller K."/>
            <person name="Haudenschild C."/>
            <person name="Kitzman J."/>
            <person name="Nakayama T."/>
            <person name="Izutsu Y."/>
            <person name="Robert J."/>
            <person name="Fortriede J."/>
            <person name="Burns K."/>
            <person name="Lotay V."/>
            <person name="Karimi K."/>
            <person name="Yasuoka Y."/>
            <person name="Dichmann D.S."/>
            <person name="Flajnik M.F."/>
            <person name="Houston D.W."/>
            <person name="Shendure J."/>
            <person name="DuPasquier L."/>
            <person name="Vize P.D."/>
            <person name="Zorn A.M."/>
            <person name="Ito M."/>
            <person name="Marcotte E.M."/>
            <person name="Wallingford J.B."/>
            <person name="Ito Y."/>
            <person name="Asashima M."/>
            <person name="Ueno N."/>
            <person name="Matsuda Y."/>
            <person name="Veenstra G.J."/>
            <person name="Fujiyama A."/>
            <person name="Harland R.M."/>
            <person name="Taira M."/>
            <person name="Rokhsar D.S."/>
        </authorList>
    </citation>
    <scope>NUCLEOTIDE SEQUENCE [LARGE SCALE GENOMIC DNA]</scope>
    <source>
        <strain evidence="3">J</strain>
    </source>
</reference>
<organism evidence="2 3">
    <name type="scientific">Xenopus laevis</name>
    <name type="common">African clawed frog</name>
    <dbReference type="NCBI Taxonomy" id="8355"/>
    <lineage>
        <taxon>Eukaryota</taxon>
        <taxon>Metazoa</taxon>
        <taxon>Chordata</taxon>
        <taxon>Craniata</taxon>
        <taxon>Vertebrata</taxon>
        <taxon>Euteleostomi</taxon>
        <taxon>Amphibia</taxon>
        <taxon>Batrachia</taxon>
        <taxon>Anura</taxon>
        <taxon>Pipoidea</taxon>
        <taxon>Pipidae</taxon>
        <taxon>Xenopodinae</taxon>
        <taxon>Xenopus</taxon>
        <taxon>Xenopus</taxon>
    </lineage>
</organism>
<evidence type="ECO:0000313" key="3">
    <source>
        <dbReference type="Proteomes" id="UP000694892"/>
    </source>
</evidence>
<name>A0A974HAR6_XENLA</name>
<accession>A0A974HAR6</accession>
<dbReference type="AlphaFoldDB" id="A0A974HAR6"/>
<dbReference type="EMBL" id="CM004479">
    <property type="protein sequence ID" value="OCT70666.1"/>
    <property type="molecule type" value="Genomic_DNA"/>
</dbReference>
<evidence type="ECO:0000256" key="1">
    <source>
        <dbReference type="SAM" id="MobiDB-lite"/>
    </source>
</evidence>